<dbReference type="EMBL" id="LAZR01014206">
    <property type="protein sequence ID" value="KKM18514.1"/>
    <property type="molecule type" value="Genomic_DNA"/>
</dbReference>
<name>A0A0F9IFN3_9ZZZZ</name>
<proteinExistence type="predicted"/>
<organism evidence="1">
    <name type="scientific">marine sediment metagenome</name>
    <dbReference type="NCBI Taxonomy" id="412755"/>
    <lineage>
        <taxon>unclassified sequences</taxon>
        <taxon>metagenomes</taxon>
        <taxon>ecological metagenomes</taxon>
    </lineage>
</organism>
<protein>
    <submittedName>
        <fullName evidence="1">Uncharacterized protein</fullName>
    </submittedName>
</protein>
<accession>A0A0F9IFN3</accession>
<gene>
    <name evidence="1" type="ORF">LCGC14_1664950</name>
</gene>
<dbReference type="AlphaFoldDB" id="A0A0F9IFN3"/>
<comment type="caution">
    <text evidence="1">The sequence shown here is derived from an EMBL/GenBank/DDBJ whole genome shotgun (WGS) entry which is preliminary data.</text>
</comment>
<sequence length="252" mass="27073">MAKVAPYLVQDLQDEGLKIAMGVYPGVSYINKFGHNPAVASGGTEEIWDGSAAYVFPATALMVKLSQTTDQVAMRGETVEIQGLDANYAAVTQDVVLANPTTTPVVLGTALIRVNRMVLKSAVVADQPIRLHNSAENQDYSVILVPDQQTEQAIYTIPAGVTAYMTQYYAAHLPTTGQTFTSLNIKVLARDNGNSYAPMLKHELGLAPDGSSLHEFHPYPKFLEKTDIYLVANTVGAAADVVGGFDLILVDN</sequence>
<evidence type="ECO:0000313" key="1">
    <source>
        <dbReference type="EMBL" id="KKM18514.1"/>
    </source>
</evidence>
<reference evidence="1" key="1">
    <citation type="journal article" date="2015" name="Nature">
        <title>Complex archaea that bridge the gap between prokaryotes and eukaryotes.</title>
        <authorList>
            <person name="Spang A."/>
            <person name="Saw J.H."/>
            <person name="Jorgensen S.L."/>
            <person name="Zaremba-Niedzwiedzka K."/>
            <person name="Martijn J."/>
            <person name="Lind A.E."/>
            <person name="van Eijk R."/>
            <person name="Schleper C."/>
            <person name="Guy L."/>
            <person name="Ettema T.J."/>
        </authorList>
    </citation>
    <scope>NUCLEOTIDE SEQUENCE</scope>
</reference>